<gene>
    <name evidence="2" type="ORF">RND81_11G093700</name>
</gene>
<accession>A0AAW1HIZ1</accession>
<dbReference type="Pfam" id="PF22936">
    <property type="entry name" value="Pol_BBD"/>
    <property type="match status" value="1"/>
</dbReference>
<dbReference type="InterPro" id="IPR029472">
    <property type="entry name" value="Copia-like_N"/>
</dbReference>
<proteinExistence type="predicted"/>
<dbReference type="PANTHER" id="PTHR37610">
    <property type="entry name" value="CCHC-TYPE DOMAIN-CONTAINING PROTEIN"/>
    <property type="match status" value="1"/>
</dbReference>
<dbReference type="Pfam" id="PF14244">
    <property type="entry name" value="Retrotran_gag_3"/>
    <property type="match status" value="1"/>
</dbReference>
<evidence type="ECO:0000313" key="2">
    <source>
        <dbReference type="EMBL" id="KAK9676691.1"/>
    </source>
</evidence>
<organism evidence="2 3">
    <name type="scientific">Saponaria officinalis</name>
    <name type="common">Common soapwort</name>
    <name type="synonym">Lychnis saponaria</name>
    <dbReference type="NCBI Taxonomy" id="3572"/>
    <lineage>
        <taxon>Eukaryota</taxon>
        <taxon>Viridiplantae</taxon>
        <taxon>Streptophyta</taxon>
        <taxon>Embryophyta</taxon>
        <taxon>Tracheophyta</taxon>
        <taxon>Spermatophyta</taxon>
        <taxon>Magnoliopsida</taxon>
        <taxon>eudicotyledons</taxon>
        <taxon>Gunneridae</taxon>
        <taxon>Pentapetalae</taxon>
        <taxon>Caryophyllales</taxon>
        <taxon>Caryophyllaceae</taxon>
        <taxon>Caryophylleae</taxon>
        <taxon>Saponaria</taxon>
    </lineage>
</organism>
<dbReference type="InterPro" id="IPR012337">
    <property type="entry name" value="RNaseH-like_sf"/>
</dbReference>
<dbReference type="EMBL" id="JBDFQZ010000011">
    <property type="protein sequence ID" value="KAK9676691.1"/>
    <property type="molecule type" value="Genomic_DNA"/>
</dbReference>
<dbReference type="GO" id="GO:0015074">
    <property type="term" value="P:DNA integration"/>
    <property type="evidence" value="ECO:0007669"/>
    <property type="project" value="InterPro"/>
</dbReference>
<dbReference type="SUPFAM" id="SSF53098">
    <property type="entry name" value="Ribonuclease H-like"/>
    <property type="match status" value="1"/>
</dbReference>
<protein>
    <recommendedName>
        <fullName evidence="1">Integrase catalytic domain-containing protein</fullName>
    </recommendedName>
</protein>
<dbReference type="GO" id="GO:0003676">
    <property type="term" value="F:nucleic acid binding"/>
    <property type="evidence" value="ECO:0007669"/>
    <property type="project" value="InterPro"/>
</dbReference>
<dbReference type="PROSITE" id="PS50994">
    <property type="entry name" value="INTEGRASE"/>
    <property type="match status" value="1"/>
</dbReference>
<name>A0AAW1HIZ1_SAPOF</name>
<comment type="caution">
    <text evidence="2">The sequence shown here is derived from an EMBL/GenBank/DDBJ whole genome shotgun (WGS) entry which is preliminary data.</text>
</comment>
<dbReference type="InterPro" id="IPR001584">
    <property type="entry name" value="Integrase_cat-core"/>
</dbReference>
<dbReference type="Proteomes" id="UP001443914">
    <property type="component" value="Unassembled WGS sequence"/>
</dbReference>
<sequence length="530" mass="59907">MTENSETEYKNPYDDPLYLSSSDFPGMQLVSTFFNGTNYLSWSRGIMLALGSKNKQGFLNGTTAKPASTSAKLQQWTRSDNMVRCWILNSIDSGIKEGFLSAKSSKILWDEIQERYGQSNGPLLFQLKKELRSVTQENRCTCNILKKLLETASKEKDGKDSKDYKIFKTDERICHHCNKKGHVKDRCFKLHPELLQQMQQQRAKLLPGGSKYSAKHVESDNFADTPMDFSSNSDSQKKIDLALVLALYQEILKMAYGSSSQNQYHNITDSVVNFASKNTVAKVFTCMSSTIGCKSHWIVDSGATDHMTYCKQLFVSYKVLPRPISVGLPDGSVKNVTLTGDIIIHPKIHLKDVLYLPDFKHNLLSVQRLLSTTGHAMLFDAKTCMLQDHVTKQVIAEGHREDGLYKFCFPELGMYVAQSHAKNKVYNVANMIARESLGLFFIKHKTQVGSVIEGFVNQVKTQYDAKVRVVRSDKGTEILQETCLKLFLAEGIMHQRSVARVPQQNGRVERKHRHLVETARAMMLHAGLPK</sequence>
<dbReference type="InterPro" id="IPR036397">
    <property type="entry name" value="RNaseH_sf"/>
</dbReference>
<keyword evidence="3" id="KW-1185">Reference proteome</keyword>
<feature type="domain" description="Integrase catalytic" evidence="1">
    <location>
        <begin position="397"/>
        <end position="530"/>
    </location>
</feature>
<dbReference type="AlphaFoldDB" id="A0AAW1HIZ1"/>
<dbReference type="InterPro" id="IPR054722">
    <property type="entry name" value="PolX-like_BBD"/>
</dbReference>
<evidence type="ECO:0000313" key="3">
    <source>
        <dbReference type="Proteomes" id="UP001443914"/>
    </source>
</evidence>
<dbReference type="PANTHER" id="PTHR37610:SF40">
    <property type="entry name" value="OS01G0909600 PROTEIN"/>
    <property type="match status" value="1"/>
</dbReference>
<dbReference type="Gene3D" id="3.30.420.10">
    <property type="entry name" value="Ribonuclease H-like superfamily/Ribonuclease H"/>
    <property type="match status" value="1"/>
</dbReference>
<evidence type="ECO:0000259" key="1">
    <source>
        <dbReference type="PROSITE" id="PS50994"/>
    </source>
</evidence>
<reference evidence="2" key="1">
    <citation type="submission" date="2024-03" db="EMBL/GenBank/DDBJ databases">
        <title>WGS assembly of Saponaria officinalis var. Norfolk2.</title>
        <authorList>
            <person name="Jenkins J."/>
            <person name="Shu S."/>
            <person name="Grimwood J."/>
            <person name="Barry K."/>
            <person name="Goodstein D."/>
            <person name="Schmutz J."/>
            <person name="Leebens-Mack J."/>
            <person name="Osbourn A."/>
        </authorList>
    </citation>
    <scope>NUCLEOTIDE SEQUENCE [LARGE SCALE GENOMIC DNA]</scope>
    <source>
        <strain evidence="2">JIC</strain>
    </source>
</reference>